<reference evidence="3 4" key="2">
    <citation type="submission" date="2015-05" db="EMBL/GenBank/DDBJ databases">
        <authorList>
            <person name="Morales-Cruz A."/>
            <person name="Amrine K.C."/>
            <person name="Cantu D."/>
        </authorList>
    </citation>
    <scope>NUCLEOTIDE SEQUENCE [LARGE SCALE GENOMIC DNA]</scope>
    <source>
        <strain evidence="3">DA912</strain>
    </source>
</reference>
<dbReference type="InterPro" id="IPR051911">
    <property type="entry name" value="SDR_oxidoreductase"/>
</dbReference>
<dbReference type="Gene3D" id="3.40.50.720">
    <property type="entry name" value="NAD(P)-binding Rossmann-like Domain"/>
    <property type="match status" value="1"/>
</dbReference>
<evidence type="ECO:0000313" key="3">
    <source>
        <dbReference type="EMBL" id="KKY37106.1"/>
    </source>
</evidence>
<keyword evidence="2" id="KW-0560">Oxidoreductase</keyword>
<dbReference type="PANTHER" id="PTHR43976">
    <property type="entry name" value="SHORT CHAIN DEHYDROGENASE"/>
    <property type="match status" value="1"/>
</dbReference>
<gene>
    <name evidence="3" type="ORF">UCDDA912_g02905</name>
</gene>
<dbReference type="GO" id="GO:0016491">
    <property type="term" value="F:oxidoreductase activity"/>
    <property type="evidence" value="ECO:0007669"/>
    <property type="project" value="UniProtKB-KW"/>
</dbReference>
<dbReference type="PANTHER" id="PTHR43976:SF16">
    <property type="entry name" value="SHORT-CHAIN DEHYDROGENASE_REDUCTASE FAMILY PROTEIN"/>
    <property type="match status" value="1"/>
</dbReference>
<name>A0A0G2FSX9_9PEZI</name>
<keyword evidence="4" id="KW-1185">Reference proteome</keyword>
<reference evidence="3 4" key="1">
    <citation type="submission" date="2015-05" db="EMBL/GenBank/DDBJ databases">
        <title>Distinctive expansion of gene families associated with plant cell wall degradation and secondary metabolism in the genomes of grapevine trunk pathogens.</title>
        <authorList>
            <person name="Lawrence D.P."/>
            <person name="Travadon R."/>
            <person name="Rolshausen P.E."/>
            <person name="Baumgartner K."/>
        </authorList>
    </citation>
    <scope>NUCLEOTIDE SEQUENCE [LARGE SCALE GENOMIC DNA]</scope>
    <source>
        <strain evidence="3">DA912</strain>
    </source>
</reference>
<proteinExistence type="inferred from homology"/>
<dbReference type="EMBL" id="LCUC01000096">
    <property type="protein sequence ID" value="KKY37106.1"/>
    <property type="molecule type" value="Genomic_DNA"/>
</dbReference>
<dbReference type="Proteomes" id="UP000034680">
    <property type="component" value="Unassembled WGS sequence"/>
</dbReference>
<evidence type="ECO:0000256" key="1">
    <source>
        <dbReference type="ARBA" id="ARBA00006484"/>
    </source>
</evidence>
<comment type="caution">
    <text evidence="3">The sequence shown here is derived from an EMBL/GenBank/DDBJ whole genome shotgun (WGS) entry which is preliminary data.</text>
</comment>
<comment type="similarity">
    <text evidence="1">Belongs to the short-chain dehydrogenases/reductases (SDR) family.</text>
</comment>
<sequence>MRPIAAWGAAVESLGVESKPLGIKTLLIEPGCFRTGFVDEKNAVYVNSQIDDRKPPVDREFARFKGAYHKQPGDRAEGVARIIEMVMSDAAEGEIPISLALGEAALGGIRNKCTSTLELPDKWAGHGSIR</sequence>
<dbReference type="AlphaFoldDB" id="A0A0G2FSX9"/>
<accession>A0A0G2FSX9</accession>
<protein>
    <submittedName>
        <fullName evidence="3">Putative short-chain dehydrogenase reductase sdr</fullName>
    </submittedName>
</protein>
<evidence type="ECO:0000256" key="2">
    <source>
        <dbReference type="ARBA" id="ARBA00023002"/>
    </source>
</evidence>
<dbReference type="OrthoDB" id="1274115at2759"/>
<evidence type="ECO:0000313" key="4">
    <source>
        <dbReference type="Proteomes" id="UP000034680"/>
    </source>
</evidence>
<organism evidence="3 4">
    <name type="scientific">Diaporthe ampelina</name>
    <dbReference type="NCBI Taxonomy" id="1214573"/>
    <lineage>
        <taxon>Eukaryota</taxon>
        <taxon>Fungi</taxon>
        <taxon>Dikarya</taxon>
        <taxon>Ascomycota</taxon>
        <taxon>Pezizomycotina</taxon>
        <taxon>Sordariomycetes</taxon>
        <taxon>Sordariomycetidae</taxon>
        <taxon>Diaporthales</taxon>
        <taxon>Diaporthaceae</taxon>
        <taxon>Diaporthe</taxon>
    </lineage>
</organism>